<keyword evidence="1" id="KW-0732">Signal</keyword>
<dbReference type="InterPro" id="IPR001190">
    <property type="entry name" value="SRCR"/>
</dbReference>
<evidence type="ECO:0000256" key="1">
    <source>
        <dbReference type="ARBA" id="ARBA00022729"/>
    </source>
</evidence>
<dbReference type="PRINTS" id="PR00258">
    <property type="entry name" value="SPERACTRCPTR"/>
</dbReference>
<dbReference type="Pfam" id="PF00530">
    <property type="entry name" value="SRCR"/>
    <property type="match status" value="1"/>
</dbReference>
<dbReference type="PANTHER" id="PTHR48071">
    <property type="entry name" value="SRCR DOMAIN-CONTAINING PROTEIN"/>
    <property type="match status" value="1"/>
</dbReference>
<evidence type="ECO:0000256" key="4">
    <source>
        <dbReference type="ARBA" id="ARBA00023180"/>
    </source>
</evidence>
<evidence type="ECO:0000259" key="6">
    <source>
        <dbReference type="PROSITE" id="PS50287"/>
    </source>
</evidence>
<protein>
    <submittedName>
        <fullName evidence="7">Si:ch73-127m5.1</fullName>
    </submittedName>
</protein>
<evidence type="ECO:0000313" key="8">
    <source>
        <dbReference type="Proteomes" id="UP000265120"/>
    </source>
</evidence>
<keyword evidence="4" id="KW-0325">Glycoprotein</keyword>
<evidence type="ECO:0000313" key="7">
    <source>
        <dbReference type="Ensembl" id="ENSCSEP00000020305.1"/>
    </source>
</evidence>
<dbReference type="AlphaFoldDB" id="A0A3P8W705"/>
<dbReference type="SMART" id="SM00202">
    <property type="entry name" value="SR"/>
    <property type="match status" value="1"/>
</dbReference>
<evidence type="ECO:0000256" key="2">
    <source>
        <dbReference type="ARBA" id="ARBA00022737"/>
    </source>
</evidence>
<feature type="disulfide bond" evidence="5">
    <location>
        <begin position="71"/>
        <end position="132"/>
    </location>
</feature>
<dbReference type="PANTHER" id="PTHR48071:SF18">
    <property type="entry name" value="DELETED IN MALIGNANT BRAIN TUMORS 1 PROTEIN-RELATED"/>
    <property type="match status" value="1"/>
</dbReference>
<dbReference type="PROSITE" id="PS50287">
    <property type="entry name" value="SRCR_2"/>
    <property type="match status" value="1"/>
</dbReference>
<dbReference type="Ensembl" id="ENSCSET00000020556.1">
    <property type="protein sequence ID" value="ENSCSEP00000020305.1"/>
    <property type="gene ID" value="ENSCSEG00000012862.1"/>
</dbReference>
<keyword evidence="3 5" id="KW-1015">Disulfide bond</keyword>
<dbReference type="SUPFAM" id="SSF56487">
    <property type="entry name" value="SRCR-like"/>
    <property type="match status" value="1"/>
</dbReference>
<keyword evidence="8" id="KW-1185">Reference proteome</keyword>
<keyword evidence="2" id="KW-0677">Repeat</keyword>
<dbReference type="Gene3D" id="3.10.250.10">
    <property type="entry name" value="SRCR-like domain"/>
    <property type="match status" value="1"/>
</dbReference>
<dbReference type="InterPro" id="IPR036772">
    <property type="entry name" value="SRCR-like_dom_sf"/>
</dbReference>
<evidence type="ECO:0000256" key="5">
    <source>
        <dbReference type="PROSITE-ProRule" id="PRU00196"/>
    </source>
</evidence>
<accession>A0A3P8W705</accession>
<dbReference type="GeneTree" id="ENSGT00940000164412"/>
<proteinExistence type="predicted"/>
<feature type="domain" description="SRCR" evidence="6">
    <location>
        <begin position="31"/>
        <end position="133"/>
    </location>
</feature>
<sequence>CSTLAEVWVTTDSAGTQTESPTPGVSLGRTLVPLDGHIVTDFEGRVEVFHAERWGTVCDDQWDDKDAEVVCRQLGFGGVAKAWSWAHFGQGSGPILLDAVKCTGNELFLDQCHHGDWEQHNCDHMEDAGVSCSPYTGTHIHTSVKD</sequence>
<dbReference type="FunFam" id="3.10.250.10:FF:000006">
    <property type="entry name" value="neurotrypsin isoform X2"/>
    <property type="match status" value="1"/>
</dbReference>
<reference evidence="7" key="3">
    <citation type="submission" date="2025-09" db="UniProtKB">
        <authorList>
            <consortium name="Ensembl"/>
        </authorList>
    </citation>
    <scope>IDENTIFICATION</scope>
</reference>
<feature type="disulfide bond" evidence="5">
    <location>
        <begin position="102"/>
        <end position="112"/>
    </location>
</feature>
<feature type="disulfide bond" evidence="5">
    <location>
        <begin position="58"/>
        <end position="122"/>
    </location>
</feature>
<dbReference type="Proteomes" id="UP000265120">
    <property type="component" value="Chromosome 8"/>
</dbReference>
<name>A0A3P8W705_CYNSE</name>
<reference evidence="7 8" key="1">
    <citation type="journal article" date="2014" name="Nat. Genet.">
        <title>Whole-genome sequence of a flatfish provides insights into ZW sex chromosome evolution and adaptation to a benthic lifestyle.</title>
        <authorList>
            <person name="Chen S."/>
            <person name="Zhang G."/>
            <person name="Shao C."/>
            <person name="Huang Q."/>
            <person name="Liu G."/>
            <person name="Zhang P."/>
            <person name="Song W."/>
            <person name="An N."/>
            <person name="Chalopin D."/>
            <person name="Volff J.N."/>
            <person name="Hong Y."/>
            <person name="Li Q."/>
            <person name="Sha Z."/>
            <person name="Zhou H."/>
            <person name="Xie M."/>
            <person name="Yu Q."/>
            <person name="Liu Y."/>
            <person name="Xiang H."/>
            <person name="Wang N."/>
            <person name="Wu K."/>
            <person name="Yang C."/>
            <person name="Zhou Q."/>
            <person name="Liao X."/>
            <person name="Yang L."/>
            <person name="Hu Q."/>
            <person name="Zhang J."/>
            <person name="Meng L."/>
            <person name="Jin L."/>
            <person name="Tian Y."/>
            <person name="Lian J."/>
            <person name="Yang J."/>
            <person name="Miao G."/>
            <person name="Liu S."/>
            <person name="Liang Z."/>
            <person name="Yan F."/>
            <person name="Li Y."/>
            <person name="Sun B."/>
            <person name="Zhang H."/>
            <person name="Zhang J."/>
            <person name="Zhu Y."/>
            <person name="Du M."/>
            <person name="Zhao Y."/>
            <person name="Schartl M."/>
            <person name="Tang Q."/>
            <person name="Wang J."/>
        </authorList>
    </citation>
    <scope>NUCLEOTIDE SEQUENCE</scope>
</reference>
<reference evidence="7" key="2">
    <citation type="submission" date="2025-08" db="UniProtKB">
        <authorList>
            <consortium name="Ensembl"/>
        </authorList>
    </citation>
    <scope>IDENTIFICATION</scope>
</reference>
<dbReference type="GO" id="GO:0016020">
    <property type="term" value="C:membrane"/>
    <property type="evidence" value="ECO:0007669"/>
    <property type="project" value="InterPro"/>
</dbReference>
<organism evidence="7 8">
    <name type="scientific">Cynoglossus semilaevis</name>
    <name type="common">Tongue sole</name>
    <dbReference type="NCBI Taxonomy" id="244447"/>
    <lineage>
        <taxon>Eukaryota</taxon>
        <taxon>Metazoa</taxon>
        <taxon>Chordata</taxon>
        <taxon>Craniata</taxon>
        <taxon>Vertebrata</taxon>
        <taxon>Euteleostomi</taxon>
        <taxon>Actinopterygii</taxon>
        <taxon>Neopterygii</taxon>
        <taxon>Teleostei</taxon>
        <taxon>Neoteleostei</taxon>
        <taxon>Acanthomorphata</taxon>
        <taxon>Carangaria</taxon>
        <taxon>Pleuronectiformes</taxon>
        <taxon>Pleuronectoidei</taxon>
        <taxon>Cynoglossidae</taxon>
        <taxon>Cynoglossinae</taxon>
        <taxon>Cynoglossus</taxon>
    </lineage>
</organism>
<evidence type="ECO:0000256" key="3">
    <source>
        <dbReference type="ARBA" id="ARBA00023157"/>
    </source>
</evidence>